<evidence type="ECO:0000256" key="4">
    <source>
        <dbReference type="ARBA" id="ARBA00023002"/>
    </source>
</evidence>
<evidence type="ECO:0000256" key="3">
    <source>
        <dbReference type="ARBA" id="ARBA00022723"/>
    </source>
</evidence>
<dbReference type="InterPro" id="IPR036922">
    <property type="entry name" value="Rieske_2Fe-2S_sf"/>
</dbReference>
<dbReference type="Gene3D" id="3.90.380.10">
    <property type="entry name" value="Naphthalene 1,2-dioxygenase Alpha Subunit, Chain A, domain 1"/>
    <property type="match status" value="1"/>
</dbReference>
<dbReference type="AlphaFoldDB" id="A0A4R7J0C0"/>
<dbReference type="GO" id="GO:0016705">
    <property type="term" value="F:oxidoreductase activity, acting on paired donors, with incorporation or reduction of molecular oxygen"/>
    <property type="evidence" value="ECO:0007669"/>
    <property type="project" value="UniProtKB-ARBA"/>
</dbReference>
<dbReference type="OrthoDB" id="5243643at2"/>
<dbReference type="SUPFAM" id="SSF50022">
    <property type="entry name" value="ISP domain"/>
    <property type="match status" value="1"/>
</dbReference>
<proteinExistence type="predicted"/>
<dbReference type="GO" id="GO:0051537">
    <property type="term" value="F:2 iron, 2 sulfur cluster binding"/>
    <property type="evidence" value="ECO:0007669"/>
    <property type="project" value="UniProtKB-KW"/>
</dbReference>
<evidence type="ECO:0000256" key="1">
    <source>
        <dbReference type="ARBA" id="ARBA00001962"/>
    </source>
</evidence>
<dbReference type="InterPro" id="IPR001663">
    <property type="entry name" value="Rng_hydr_dOase-A"/>
</dbReference>
<keyword evidence="3" id="KW-0479">Metal-binding</keyword>
<evidence type="ECO:0000256" key="2">
    <source>
        <dbReference type="ARBA" id="ARBA00022714"/>
    </source>
</evidence>
<comment type="caution">
    <text evidence="8">The sequence shown here is derived from an EMBL/GenBank/DDBJ whole genome shotgun (WGS) entry which is preliminary data.</text>
</comment>
<keyword evidence="2" id="KW-0001">2Fe-2S</keyword>
<keyword evidence="5" id="KW-0408">Iron</keyword>
<feature type="domain" description="Rieske" evidence="7">
    <location>
        <begin position="53"/>
        <end position="158"/>
    </location>
</feature>
<dbReference type="InterPro" id="IPR015879">
    <property type="entry name" value="Ring_hydroxy_dOase_asu_C_dom"/>
</dbReference>
<dbReference type="CDD" id="cd03469">
    <property type="entry name" value="Rieske_RO_Alpha_N"/>
    <property type="match status" value="1"/>
</dbReference>
<dbReference type="InterPro" id="IPR017941">
    <property type="entry name" value="Rieske_2Fe-2S"/>
</dbReference>
<evidence type="ECO:0000313" key="8">
    <source>
        <dbReference type="EMBL" id="TDT29806.1"/>
    </source>
</evidence>
<name>A0A4R7J0C0_9ACTN</name>
<comment type="cofactor">
    <cofactor evidence="1">
        <name>Fe cation</name>
        <dbReference type="ChEBI" id="CHEBI:24875"/>
    </cofactor>
</comment>
<keyword evidence="9" id="KW-1185">Reference proteome</keyword>
<protein>
    <submittedName>
        <fullName evidence="8">Rieske 2Fe-2S family protein</fullName>
    </submittedName>
</protein>
<gene>
    <name evidence="8" type="ORF">CLV29_2823</name>
</gene>
<dbReference type="PROSITE" id="PS51296">
    <property type="entry name" value="RIESKE"/>
    <property type="match status" value="1"/>
</dbReference>
<accession>A0A4R7J0C0</accession>
<evidence type="ECO:0000313" key="9">
    <source>
        <dbReference type="Proteomes" id="UP000295371"/>
    </source>
</evidence>
<dbReference type="Proteomes" id="UP000295371">
    <property type="component" value="Unassembled WGS sequence"/>
</dbReference>
<dbReference type="GO" id="GO:0005506">
    <property type="term" value="F:iron ion binding"/>
    <property type="evidence" value="ECO:0007669"/>
    <property type="project" value="InterPro"/>
</dbReference>
<keyword evidence="4" id="KW-0560">Oxidoreductase</keyword>
<dbReference type="PRINTS" id="PR00090">
    <property type="entry name" value="RNGDIOXGNASE"/>
</dbReference>
<organism evidence="8 9">
    <name type="scientific">Naumannella halotolerans</name>
    <dbReference type="NCBI Taxonomy" id="993414"/>
    <lineage>
        <taxon>Bacteria</taxon>
        <taxon>Bacillati</taxon>
        <taxon>Actinomycetota</taxon>
        <taxon>Actinomycetes</taxon>
        <taxon>Propionibacteriales</taxon>
        <taxon>Propionibacteriaceae</taxon>
        <taxon>Naumannella</taxon>
    </lineage>
</organism>
<evidence type="ECO:0000256" key="5">
    <source>
        <dbReference type="ARBA" id="ARBA00023004"/>
    </source>
</evidence>
<evidence type="ECO:0000259" key="7">
    <source>
        <dbReference type="PROSITE" id="PS51296"/>
    </source>
</evidence>
<dbReference type="EMBL" id="SOAW01000003">
    <property type="protein sequence ID" value="TDT29806.1"/>
    <property type="molecule type" value="Genomic_DNA"/>
</dbReference>
<dbReference type="PANTHER" id="PTHR43756:SF5">
    <property type="entry name" value="CHOLINE MONOOXYGENASE, CHLOROPLASTIC"/>
    <property type="match status" value="1"/>
</dbReference>
<dbReference type="Pfam" id="PF00848">
    <property type="entry name" value="Ring_hydroxyl_A"/>
    <property type="match status" value="1"/>
</dbReference>
<evidence type="ECO:0000256" key="6">
    <source>
        <dbReference type="ARBA" id="ARBA00023014"/>
    </source>
</evidence>
<dbReference type="Gene3D" id="2.102.10.10">
    <property type="entry name" value="Rieske [2Fe-2S] iron-sulphur domain"/>
    <property type="match status" value="1"/>
</dbReference>
<reference evidence="8 9" key="1">
    <citation type="submission" date="2019-03" db="EMBL/GenBank/DDBJ databases">
        <title>Genomic Encyclopedia of Archaeal and Bacterial Type Strains, Phase II (KMG-II): from individual species to whole genera.</title>
        <authorList>
            <person name="Goeker M."/>
        </authorList>
    </citation>
    <scope>NUCLEOTIDE SEQUENCE [LARGE SCALE GENOMIC DNA]</scope>
    <source>
        <strain evidence="8 9">DSM 24323</strain>
    </source>
</reference>
<dbReference type="Pfam" id="PF00355">
    <property type="entry name" value="Rieske"/>
    <property type="match status" value="1"/>
</dbReference>
<dbReference type="CDD" id="cd08884">
    <property type="entry name" value="RHO_alpha_C_GbcA-like"/>
    <property type="match status" value="1"/>
</dbReference>
<dbReference type="PANTHER" id="PTHR43756">
    <property type="entry name" value="CHOLINE MONOOXYGENASE, CHLOROPLASTIC"/>
    <property type="match status" value="1"/>
</dbReference>
<dbReference type="SUPFAM" id="SSF55961">
    <property type="entry name" value="Bet v1-like"/>
    <property type="match status" value="1"/>
</dbReference>
<dbReference type="RefSeq" id="WP_133755743.1">
    <property type="nucleotide sequence ID" value="NZ_SOAW01000003.1"/>
</dbReference>
<keyword evidence="6" id="KW-0411">Iron-sulfur</keyword>
<sequence>MTIFAPNPDATATSTLSSLIRRRRPGFSLEAEFYTDPTVFAADLDAVFGRHWIFVATEAEIAEEGDYVTVTVGKASVIIIRDDDFEIRAFRNVCRHRGARLLNEERGSVGNIVCGYHQWTYSPDGSLLHAKDQPADFDKSCFGLRSVSVRSEGGLIFICLAAEPPNDFDEVSARIEAYLGPHQLTNTKVAAQIDLVEHANWKLVMENNRECYHCEAGHPELTCTFFPTYGHAVEDIPTRLLPAHARYLQAEHDLETACSDRGYPYELIHELTGRPSAFRIQREALDGAGESYTIDGTAASQKLLGDLDTPRLGRLSLHHQPNMWSHFLADHAVVFSALPLDVDRTLVRTTWLVHSDAVEGEDYDLDNLTAVWKMTNAQDAGLCALAQTGVSDPGYLPGPYAPSESDVDDFVTWYIERLSEVVEP</sequence>
<dbReference type="GO" id="GO:0004497">
    <property type="term" value="F:monooxygenase activity"/>
    <property type="evidence" value="ECO:0007669"/>
    <property type="project" value="UniProtKB-ARBA"/>
</dbReference>